<dbReference type="PROSITE" id="PS51257">
    <property type="entry name" value="PROKAR_LIPOPROTEIN"/>
    <property type="match status" value="1"/>
</dbReference>
<dbReference type="EMBL" id="JAKJSC010000001">
    <property type="protein sequence ID" value="MDE5417318.1"/>
    <property type="molecule type" value="Genomic_DNA"/>
</dbReference>
<protein>
    <submittedName>
        <fullName evidence="1">DUF3192 domain-containing protein</fullName>
    </submittedName>
</protein>
<comment type="caution">
    <text evidence="1">The sequence shown here is derived from an EMBL/GenBank/DDBJ whole genome shotgun (WGS) entry which is preliminary data.</text>
</comment>
<accession>A0ABT5VPG6</accession>
<dbReference type="Proteomes" id="UP001528920">
    <property type="component" value="Unassembled WGS sequence"/>
</dbReference>
<dbReference type="RefSeq" id="WP_275108657.1">
    <property type="nucleotide sequence ID" value="NZ_JAKJSC010000001.1"/>
</dbReference>
<keyword evidence="2" id="KW-1185">Reference proteome</keyword>
<dbReference type="Gene3D" id="3.10.450.730">
    <property type="entry name" value="BLIP domain"/>
    <property type="match status" value="1"/>
</dbReference>
<sequence length="107" mass="12735">MKKNKISILSTLLLLLLASCMPMYSIAYMTSSKMNKLELGMSKEQVTQVLGTDYKIAEKRLEDNNEIEVLSYRDRVEKDEVYYFVFKNKKLEKWYQELIPIERIEIQ</sequence>
<organism evidence="1 2">
    <name type="scientific">Paralabilibaculum antarcticum</name>
    <dbReference type="NCBI Taxonomy" id="2912572"/>
    <lineage>
        <taxon>Bacteria</taxon>
        <taxon>Pseudomonadati</taxon>
        <taxon>Bacteroidota</taxon>
        <taxon>Bacteroidia</taxon>
        <taxon>Marinilabiliales</taxon>
        <taxon>Marinifilaceae</taxon>
        <taxon>Paralabilibaculum</taxon>
    </lineage>
</organism>
<proteinExistence type="predicted"/>
<gene>
    <name evidence="1" type="ORF">L3049_04790</name>
</gene>
<evidence type="ECO:0000313" key="1">
    <source>
        <dbReference type="EMBL" id="MDE5417318.1"/>
    </source>
</evidence>
<evidence type="ECO:0000313" key="2">
    <source>
        <dbReference type="Proteomes" id="UP001528920"/>
    </source>
</evidence>
<dbReference type="Pfam" id="PF11399">
    <property type="entry name" value="DUF3192"/>
    <property type="match status" value="1"/>
</dbReference>
<name>A0ABT5VPG6_9BACT</name>
<reference evidence="1 2" key="1">
    <citation type="submission" date="2022-01" db="EMBL/GenBank/DDBJ databases">
        <title>Labilibaculum sp. nov, a marine bacterium isolated from Antarctica.</title>
        <authorList>
            <person name="Dai W."/>
        </authorList>
    </citation>
    <scope>NUCLEOTIDE SEQUENCE [LARGE SCALE GENOMIC DNA]</scope>
    <source>
        <strain evidence="1 2">DW002</strain>
    </source>
</reference>
<dbReference type="InterPro" id="IPR021534">
    <property type="entry name" value="DUF3192"/>
</dbReference>